<dbReference type="EMBL" id="CAJNNW010036227">
    <property type="protein sequence ID" value="CAE8732760.1"/>
    <property type="molecule type" value="Genomic_DNA"/>
</dbReference>
<protein>
    <submittedName>
        <fullName evidence="1">Uncharacterized protein</fullName>
    </submittedName>
</protein>
<keyword evidence="3" id="KW-1185">Reference proteome</keyword>
<feature type="non-terminal residue" evidence="1">
    <location>
        <position position="90"/>
    </location>
</feature>
<name>A0A813F3L2_POLGL</name>
<sequence length="90" mass="10035">GPSPQKRGPMAAQWDKVNPDAVVDPLPMPYRLINKVIEDIVEEVGEQILNIEQKKRRSDYEFSLPKAGPTSYVQLPGRIACAFVEPRGTS</sequence>
<organism evidence="1 3">
    <name type="scientific">Polarella glacialis</name>
    <name type="common">Dinoflagellate</name>
    <dbReference type="NCBI Taxonomy" id="89957"/>
    <lineage>
        <taxon>Eukaryota</taxon>
        <taxon>Sar</taxon>
        <taxon>Alveolata</taxon>
        <taxon>Dinophyceae</taxon>
        <taxon>Suessiales</taxon>
        <taxon>Suessiaceae</taxon>
        <taxon>Polarella</taxon>
    </lineage>
</organism>
<gene>
    <name evidence="1" type="ORF">PGLA1383_LOCUS25252</name>
    <name evidence="2" type="ORF">PGLA2088_LOCUS46540</name>
</gene>
<dbReference type="Proteomes" id="UP000626109">
    <property type="component" value="Unassembled WGS sequence"/>
</dbReference>
<dbReference type="Proteomes" id="UP000654075">
    <property type="component" value="Unassembled WGS sequence"/>
</dbReference>
<accession>A0A813F3L2</accession>
<evidence type="ECO:0000313" key="1">
    <source>
        <dbReference type="EMBL" id="CAE8607316.1"/>
    </source>
</evidence>
<dbReference type="AlphaFoldDB" id="A0A813F3L2"/>
<dbReference type="EMBL" id="CAJNNV010021190">
    <property type="protein sequence ID" value="CAE8607316.1"/>
    <property type="molecule type" value="Genomic_DNA"/>
</dbReference>
<dbReference type="OrthoDB" id="547231at2759"/>
<reference evidence="1" key="1">
    <citation type="submission" date="2021-02" db="EMBL/GenBank/DDBJ databases">
        <authorList>
            <person name="Dougan E. K."/>
            <person name="Rhodes N."/>
            <person name="Thang M."/>
            <person name="Chan C."/>
        </authorList>
    </citation>
    <scope>NUCLEOTIDE SEQUENCE</scope>
</reference>
<proteinExistence type="predicted"/>
<comment type="caution">
    <text evidence="1">The sequence shown here is derived from an EMBL/GenBank/DDBJ whole genome shotgun (WGS) entry which is preliminary data.</text>
</comment>
<feature type="non-terminal residue" evidence="1">
    <location>
        <position position="1"/>
    </location>
</feature>
<evidence type="ECO:0000313" key="3">
    <source>
        <dbReference type="Proteomes" id="UP000654075"/>
    </source>
</evidence>
<evidence type="ECO:0000313" key="2">
    <source>
        <dbReference type="EMBL" id="CAE8732760.1"/>
    </source>
</evidence>